<dbReference type="EC" id="2.4.1.346" evidence="2"/>
<evidence type="ECO:0000313" key="4">
    <source>
        <dbReference type="Proteomes" id="UP000298073"/>
    </source>
</evidence>
<reference evidence="2 5" key="2">
    <citation type="journal article" date="2020" name="Microbiome">
        <title>Single-cell genomics of uncultured bacteria reveals dietary fiber responders in the mouse gut microbiota.</title>
        <authorList>
            <person name="Chijiiwa R."/>
            <person name="Hosokawa M."/>
            <person name="Kogawa M."/>
            <person name="Nishikawa Y."/>
            <person name="Ide K."/>
            <person name="Sakanashi C."/>
            <person name="Takahashi K."/>
            <person name="Takeyama H."/>
        </authorList>
    </citation>
    <scope>NUCLEOTIDE SEQUENCE [LARGE SCALE GENOMIC DNA]</scope>
    <source>
        <strain evidence="2">IMSAGC_001</strain>
    </source>
</reference>
<dbReference type="Proteomes" id="UP000298073">
    <property type="component" value="Unassembled WGS sequence"/>
</dbReference>
<keyword evidence="2" id="KW-0808">Transferase</keyword>
<evidence type="ECO:0000313" key="2">
    <source>
        <dbReference type="EMBL" id="GFH86102.1"/>
    </source>
</evidence>
<dbReference type="EMBL" id="BLLS01000029">
    <property type="protein sequence ID" value="GFH86102.1"/>
    <property type="molecule type" value="Genomic_DNA"/>
</dbReference>
<organism evidence="2 5">
    <name type="scientific">Bacteroides acidifaciens</name>
    <dbReference type="NCBI Taxonomy" id="85831"/>
    <lineage>
        <taxon>Bacteria</taxon>
        <taxon>Pseudomonadati</taxon>
        <taxon>Bacteroidota</taxon>
        <taxon>Bacteroidia</taxon>
        <taxon>Bacteroidales</taxon>
        <taxon>Bacteroidaceae</taxon>
        <taxon>Bacteroides</taxon>
    </lineage>
</organism>
<dbReference type="AlphaFoldDB" id="A0A7J0A1P9"/>
<evidence type="ECO:0000259" key="1">
    <source>
        <dbReference type="Pfam" id="PF13439"/>
    </source>
</evidence>
<sequence>MKVIEINAVYGQGSTGTIVRDIEHLCEQSGIECYVASPDPKVREAKHHYVIGGFVDHKVHAVLSRVYGMQAYYSHIPTKKFLRWLDEVKPDIVHLHNLHSNYINLNMLLDYLAKKDVKTIVTMHDCWFYTGGCFHYTAVGCYKWMEDCRNCPKKKSDTPAYITKRSARILVDRKKYLLAIPHLYITGVSEWMAHEALKTFLKDIPNYVIPNGIDLEVFKPIDSDLRTRLGLVNKYVILGPASKWLASINKDVLIKFVQQMRPDEVLLLFGVWADSQLNYLNSLNFPEGKVRTYGYINNREELAQLYTMADVFVNTTREDSLSLINVEAQACGTPVVTFDQTGPKETVDDINSFNVPAGDAQKLYESVDRNRRKGFDDDYKKRLISFVADHYEVSNCYKKYITLFTEVFNGK</sequence>
<dbReference type="Pfam" id="PF13439">
    <property type="entry name" value="Glyco_transf_4"/>
    <property type="match status" value="1"/>
</dbReference>
<dbReference type="InterPro" id="IPR050194">
    <property type="entry name" value="Glycosyltransferase_grp1"/>
</dbReference>
<evidence type="ECO:0000313" key="3">
    <source>
        <dbReference type="EMBL" id="TFU49927.1"/>
    </source>
</evidence>
<dbReference type="PANTHER" id="PTHR45947:SF3">
    <property type="entry name" value="SULFOQUINOVOSYL TRANSFERASE SQD2"/>
    <property type="match status" value="1"/>
</dbReference>
<protein>
    <submittedName>
        <fullName evidence="2">GDP-mannose-dependent alpha-(1-6)-phosphatidylinositol monomannoside mannosyltransferase</fullName>
        <ecNumber evidence="2">2.4.1.346</ecNumber>
    </submittedName>
    <submittedName>
        <fullName evidence="3">Glycosyltransferase</fullName>
    </submittedName>
</protein>
<feature type="domain" description="Glycosyltransferase subfamily 4-like N-terminal" evidence="1">
    <location>
        <begin position="19"/>
        <end position="216"/>
    </location>
</feature>
<dbReference type="PANTHER" id="PTHR45947">
    <property type="entry name" value="SULFOQUINOVOSYL TRANSFERASE SQD2"/>
    <property type="match status" value="1"/>
</dbReference>
<name>A0A7J0A1P9_9BACE</name>
<reference evidence="3 4" key="1">
    <citation type="submission" date="2019-03" db="EMBL/GenBank/DDBJ databases">
        <title>Diversity of the mouse oral microbiome.</title>
        <authorList>
            <person name="Joseph S."/>
            <person name="Aduse-Opoku J."/>
            <person name="Curtis M."/>
            <person name="Wade W."/>
            <person name="Hashim A."/>
        </authorList>
    </citation>
    <scope>NUCLEOTIDE SEQUENCE [LARGE SCALE GENOMIC DNA]</scope>
    <source>
        <strain evidence="3 4">P2318</strain>
    </source>
</reference>
<keyword evidence="2" id="KW-0328">Glycosyltransferase</keyword>
<dbReference type="OrthoDB" id="9768685at2"/>
<dbReference type="Pfam" id="PF13692">
    <property type="entry name" value="Glyco_trans_1_4"/>
    <property type="match status" value="1"/>
</dbReference>
<dbReference type="EMBL" id="SPPV01000015">
    <property type="protein sequence ID" value="TFU49927.1"/>
    <property type="molecule type" value="Genomic_DNA"/>
</dbReference>
<dbReference type="GO" id="GO:0016757">
    <property type="term" value="F:glycosyltransferase activity"/>
    <property type="evidence" value="ECO:0007669"/>
    <property type="project" value="UniProtKB-KW"/>
</dbReference>
<dbReference type="RefSeq" id="WP_135037417.1">
    <property type="nucleotide sequence ID" value="NZ_BLLS01000029.1"/>
</dbReference>
<dbReference type="Gene3D" id="3.40.50.2000">
    <property type="entry name" value="Glycogen Phosphorylase B"/>
    <property type="match status" value="2"/>
</dbReference>
<comment type="caution">
    <text evidence="2">The sequence shown here is derived from an EMBL/GenBank/DDBJ whole genome shotgun (WGS) entry which is preliminary data.</text>
</comment>
<proteinExistence type="predicted"/>
<dbReference type="InterPro" id="IPR028098">
    <property type="entry name" value="Glyco_trans_4-like_N"/>
</dbReference>
<evidence type="ECO:0000313" key="5">
    <source>
        <dbReference type="Proteomes" id="UP000491181"/>
    </source>
</evidence>
<dbReference type="SUPFAM" id="SSF53756">
    <property type="entry name" value="UDP-Glycosyltransferase/glycogen phosphorylase"/>
    <property type="match status" value="1"/>
</dbReference>
<dbReference type="Proteomes" id="UP000491181">
    <property type="component" value="Unassembled WGS sequence"/>
</dbReference>
<accession>A0A7J0A1P9</accession>
<gene>
    <name evidence="2" type="primary">pimB</name>
    <name evidence="3" type="ORF">E4T97_08760</name>
    <name evidence="2" type="ORF">IMSAGC001_01508</name>
</gene>